<dbReference type="RefSeq" id="WP_049994707.1">
    <property type="nucleotide sequence ID" value="NZ_CP031310.1"/>
</dbReference>
<sequence length="128" mass="14155">MSSDSSAVSWQRSTTETETPLFVDPSEVFDSVQDVLGRKWHLRIVYQLLEHGTLGFSGLKSEVEGVSSKMLSESLTNLEDGGIVDREIVNDQPVRVEYSLTERGQALDGVVSELVNWGSEHGLEDRDG</sequence>
<dbReference type="InterPro" id="IPR011991">
    <property type="entry name" value="ArsR-like_HTH"/>
</dbReference>
<evidence type="ECO:0000256" key="1">
    <source>
        <dbReference type="ARBA" id="ARBA00023015"/>
    </source>
</evidence>
<dbReference type="PANTHER" id="PTHR33204">
    <property type="entry name" value="TRANSCRIPTIONAL REGULATOR, MARR FAMILY"/>
    <property type="match status" value="1"/>
</dbReference>
<dbReference type="GO" id="GO:0003677">
    <property type="term" value="F:DNA binding"/>
    <property type="evidence" value="ECO:0007669"/>
    <property type="project" value="UniProtKB-KW"/>
</dbReference>
<dbReference type="InterPro" id="IPR036390">
    <property type="entry name" value="WH_DNA-bd_sf"/>
</dbReference>
<dbReference type="InterPro" id="IPR036388">
    <property type="entry name" value="WH-like_DNA-bd_sf"/>
</dbReference>
<feature type="domain" description="HTH hxlR-type" evidence="4">
    <location>
        <begin position="24"/>
        <end position="126"/>
    </location>
</feature>
<evidence type="ECO:0000256" key="2">
    <source>
        <dbReference type="ARBA" id="ARBA00023125"/>
    </source>
</evidence>
<organism evidence="5 6">
    <name type="scientific">Halapricum salinum</name>
    <dbReference type="NCBI Taxonomy" id="1457250"/>
    <lineage>
        <taxon>Archaea</taxon>
        <taxon>Methanobacteriati</taxon>
        <taxon>Methanobacteriota</taxon>
        <taxon>Stenosarchaea group</taxon>
        <taxon>Halobacteria</taxon>
        <taxon>Halobacteriales</taxon>
        <taxon>Haloarculaceae</taxon>
        <taxon>Halapricum</taxon>
    </lineage>
</organism>
<keyword evidence="6" id="KW-1185">Reference proteome</keyword>
<name>A0A4D6HCG3_9EURY</name>
<dbReference type="GeneID" id="39848342"/>
<dbReference type="SUPFAM" id="SSF46785">
    <property type="entry name" value="Winged helix' DNA-binding domain"/>
    <property type="match status" value="1"/>
</dbReference>
<accession>A0A4D6HCG3</accession>
<evidence type="ECO:0000313" key="6">
    <source>
        <dbReference type="Proteomes" id="UP000296706"/>
    </source>
</evidence>
<dbReference type="PROSITE" id="PS51118">
    <property type="entry name" value="HTH_HXLR"/>
    <property type="match status" value="1"/>
</dbReference>
<evidence type="ECO:0000259" key="4">
    <source>
        <dbReference type="PROSITE" id="PS51118"/>
    </source>
</evidence>
<evidence type="ECO:0000256" key="3">
    <source>
        <dbReference type="ARBA" id="ARBA00023163"/>
    </source>
</evidence>
<keyword evidence="1" id="KW-0805">Transcription regulation</keyword>
<gene>
    <name evidence="5" type="ORF">DV733_10725</name>
</gene>
<dbReference type="KEGG" id="hsn:DV733_10725"/>
<dbReference type="Pfam" id="PF01638">
    <property type="entry name" value="HxlR"/>
    <property type="match status" value="1"/>
</dbReference>
<dbReference type="OrthoDB" id="10490at2157"/>
<dbReference type="PANTHER" id="PTHR33204:SF18">
    <property type="entry name" value="TRANSCRIPTIONAL REGULATORY PROTEIN"/>
    <property type="match status" value="1"/>
</dbReference>
<keyword evidence="3" id="KW-0804">Transcription</keyword>
<evidence type="ECO:0000313" key="5">
    <source>
        <dbReference type="EMBL" id="QCC51679.1"/>
    </source>
</evidence>
<dbReference type="STRING" id="1457250.GCA_000755225_00751"/>
<dbReference type="Gene3D" id="1.10.10.10">
    <property type="entry name" value="Winged helix-like DNA-binding domain superfamily/Winged helix DNA-binding domain"/>
    <property type="match status" value="1"/>
</dbReference>
<dbReference type="Proteomes" id="UP000296706">
    <property type="component" value="Chromosome"/>
</dbReference>
<dbReference type="CDD" id="cd00090">
    <property type="entry name" value="HTH_ARSR"/>
    <property type="match status" value="1"/>
</dbReference>
<reference evidence="5 6" key="1">
    <citation type="journal article" date="2019" name="Nat. Commun.">
        <title>A new type of DNA phosphorothioation-based antiviral system in archaea.</title>
        <authorList>
            <person name="Xiong L."/>
            <person name="Liu S."/>
            <person name="Chen S."/>
            <person name="Xiao Y."/>
            <person name="Zhu B."/>
            <person name="Gao Y."/>
            <person name="Zhang Y."/>
            <person name="Chen B."/>
            <person name="Luo J."/>
            <person name="Deng Z."/>
            <person name="Chen X."/>
            <person name="Wang L."/>
            <person name="Chen S."/>
        </authorList>
    </citation>
    <scope>NUCLEOTIDE SEQUENCE [LARGE SCALE GENOMIC DNA]</scope>
    <source>
        <strain evidence="5 6">CBA1105</strain>
    </source>
</reference>
<dbReference type="InterPro" id="IPR002577">
    <property type="entry name" value="HTH_HxlR"/>
</dbReference>
<dbReference type="AlphaFoldDB" id="A0A4D6HCG3"/>
<dbReference type="EMBL" id="CP031310">
    <property type="protein sequence ID" value="QCC51679.1"/>
    <property type="molecule type" value="Genomic_DNA"/>
</dbReference>
<protein>
    <submittedName>
        <fullName evidence="5">Transcriptional regulator</fullName>
    </submittedName>
</protein>
<proteinExistence type="predicted"/>
<keyword evidence="2" id="KW-0238">DNA-binding</keyword>